<dbReference type="InterPro" id="IPR036237">
    <property type="entry name" value="Xyl_isomerase-like_sf"/>
</dbReference>
<evidence type="ECO:0000313" key="2">
    <source>
        <dbReference type="EMBL" id="MBM6919911.1"/>
    </source>
</evidence>
<dbReference type="EMBL" id="JACJKY010000002">
    <property type="protein sequence ID" value="MBM6919911.1"/>
    <property type="molecule type" value="Genomic_DNA"/>
</dbReference>
<dbReference type="PANTHER" id="PTHR12110:SF21">
    <property type="entry name" value="XYLOSE ISOMERASE-LIKE TIM BARREL DOMAIN-CONTAINING PROTEIN"/>
    <property type="match status" value="1"/>
</dbReference>
<organism evidence="2 3">
    <name type="scientific">Merdimmobilis hominis</name>
    <dbReference type="NCBI Taxonomy" id="2897707"/>
    <lineage>
        <taxon>Bacteria</taxon>
        <taxon>Bacillati</taxon>
        <taxon>Bacillota</taxon>
        <taxon>Clostridia</taxon>
        <taxon>Eubacteriales</taxon>
        <taxon>Oscillospiraceae</taxon>
        <taxon>Merdimmobilis</taxon>
    </lineage>
</organism>
<reference evidence="2" key="1">
    <citation type="submission" date="2020-08" db="EMBL/GenBank/DDBJ databases">
        <authorList>
            <person name="Cejkova D."/>
            <person name="Kubasova T."/>
            <person name="Jahodarova E."/>
            <person name="Rychlik I."/>
        </authorList>
    </citation>
    <scope>NUCLEOTIDE SEQUENCE</scope>
    <source>
        <strain evidence="2">An559</strain>
    </source>
</reference>
<dbReference type="PANTHER" id="PTHR12110">
    <property type="entry name" value="HYDROXYPYRUVATE ISOMERASE"/>
    <property type="match status" value="1"/>
</dbReference>
<sequence>MKLGIISYSFERESFEKVKALGLDFVEFCVNADADNRYAEFGARAAEIKKNLDELGLFTGSVGRWAGKKTLPDGSVNEAERIADHTLIEAAATLGCGVYVLGVDYVEELSLYENYTCAINYLSELIEFAKPFGIKIATCNCHWGNFIHSDPAWSVIHGHLKDLWIKYDPSHSVYANGENYLSEMKKWGKRFAHVHIKGSLMIDGERFDDPPAGLDGTNWGAFMAVLYANGYDGTLSIEPHSPVWQGELGDKGVEYTIKYIRSLMF</sequence>
<evidence type="ECO:0000259" key="1">
    <source>
        <dbReference type="Pfam" id="PF01261"/>
    </source>
</evidence>
<dbReference type="AlphaFoldDB" id="A0A938X643"/>
<dbReference type="Gene3D" id="3.20.20.150">
    <property type="entry name" value="Divalent-metal-dependent TIM barrel enzymes"/>
    <property type="match status" value="1"/>
</dbReference>
<dbReference type="Pfam" id="PF01261">
    <property type="entry name" value="AP_endonuc_2"/>
    <property type="match status" value="1"/>
</dbReference>
<proteinExistence type="predicted"/>
<dbReference type="GO" id="GO:0016853">
    <property type="term" value="F:isomerase activity"/>
    <property type="evidence" value="ECO:0007669"/>
    <property type="project" value="UniProtKB-KW"/>
</dbReference>
<accession>A0A938X643</accession>
<comment type="caution">
    <text evidence="2">The sequence shown here is derived from an EMBL/GenBank/DDBJ whole genome shotgun (WGS) entry which is preliminary data.</text>
</comment>
<dbReference type="Proteomes" id="UP000774750">
    <property type="component" value="Unassembled WGS sequence"/>
</dbReference>
<keyword evidence="3" id="KW-1185">Reference proteome</keyword>
<dbReference type="SUPFAM" id="SSF51658">
    <property type="entry name" value="Xylose isomerase-like"/>
    <property type="match status" value="1"/>
</dbReference>
<gene>
    <name evidence="2" type="ORF">H6A12_01860</name>
</gene>
<name>A0A938X643_9FIRM</name>
<keyword evidence="2" id="KW-0413">Isomerase</keyword>
<dbReference type="InterPro" id="IPR050312">
    <property type="entry name" value="IolE/XylAMocC-like"/>
</dbReference>
<protein>
    <submittedName>
        <fullName evidence="2">Sugar phosphate isomerase/epimerase</fullName>
    </submittedName>
</protein>
<evidence type="ECO:0000313" key="3">
    <source>
        <dbReference type="Proteomes" id="UP000774750"/>
    </source>
</evidence>
<dbReference type="InterPro" id="IPR013022">
    <property type="entry name" value="Xyl_isomerase-like_TIM-brl"/>
</dbReference>
<reference evidence="2" key="2">
    <citation type="journal article" date="2021" name="Sci. Rep.">
        <title>The distribution of antibiotic resistance genes in chicken gut microbiota commensals.</title>
        <authorList>
            <person name="Juricova H."/>
            <person name="Matiasovicova J."/>
            <person name="Kubasova T."/>
            <person name="Cejkova D."/>
            <person name="Rychlik I."/>
        </authorList>
    </citation>
    <scope>NUCLEOTIDE SEQUENCE</scope>
    <source>
        <strain evidence="2">An559</strain>
    </source>
</reference>
<feature type="domain" description="Xylose isomerase-like TIM barrel" evidence="1">
    <location>
        <begin position="15"/>
        <end position="259"/>
    </location>
</feature>
<dbReference type="RefSeq" id="WP_204444214.1">
    <property type="nucleotide sequence ID" value="NZ_JACJKY010000002.1"/>
</dbReference>